<keyword evidence="4 6" id="KW-0460">Magnesium</keyword>
<dbReference type="Pfam" id="PF03328">
    <property type="entry name" value="HpcH_HpaI"/>
    <property type="match status" value="1"/>
</dbReference>
<comment type="similarity">
    <text evidence="2">Belongs to the HpcH/HpaI aldolase family.</text>
</comment>
<dbReference type="AlphaFoldDB" id="A0AAU7XCP3"/>
<proteinExistence type="inferred from homology"/>
<evidence type="ECO:0000256" key="5">
    <source>
        <dbReference type="PIRSR" id="PIRSR015582-1"/>
    </source>
</evidence>
<evidence type="ECO:0000256" key="6">
    <source>
        <dbReference type="PIRSR" id="PIRSR015582-2"/>
    </source>
</evidence>
<comment type="cofactor">
    <cofactor evidence="1">
        <name>Mg(2+)</name>
        <dbReference type="ChEBI" id="CHEBI:18420"/>
    </cofactor>
</comment>
<reference evidence="8" key="1">
    <citation type="submission" date="2024-06" db="EMBL/GenBank/DDBJ databases">
        <title>Methylostella associata gen. nov., sp. nov., a novel Ancalomicrobiaceae-affiliated facultatively methylotrophic bacteria that feed on methanotrophs of the genus Methylococcus.</title>
        <authorList>
            <person name="Saltykova V."/>
            <person name="Danilova O.V."/>
            <person name="Oshkin I.Y."/>
            <person name="Belova S.E."/>
            <person name="Pimenov N.V."/>
            <person name="Dedysh S.N."/>
        </authorList>
    </citation>
    <scope>NUCLEOTIDE SEQUENCE</scope>
    <source>
        <strain evidence="8">S20</strain>
    </source>
</reference>
<dbReference type="GO" id="GO:0000287">
    <property type="term" value="F:magnesium ion binding"/>
    <property type="evidence" value="ECO:0007669"/>
    <property type="project" value="TreeGrafter"/>
</dbReference>
<dbReference type="InterPro" id="IPR011206">
    <property type="entry name" value="Citrate_lyase_beta/mcl1/mcl2"/>
</dbReference>
<feature type="binding site" evidence="5">
    <location>
        <position position="129"/>
    </location>
    <ligand>
        <name>substrate</name>
    </ligand>
</feature>
<dbReference type="GO" id="GO:0006107">
    <property type="term" value="P:oxaloacetate metabolic process"/>
    <property type="evidence" value="ECO:0007669"/>
    <property type="project" value="TreeGrafter"/>
</dbReference>
<dbReference type="PIRSF" id="PIRSF015582">
    <property type="entry name" value="Cit_lyase_B"/>
    <property type="match status" value="1"/>
</dbReference>
<feature type="binding site" evidence="6">
    <location>
        <position position="129"/>
    </location>
    <ligand>
        <name>Mg(2+)</name>
        <dbReference type="ChEBI" id="CHEBI:18420"/>
    </ligand>
</feature>
<evidence type="ECO:0000256" key="1">
    <source>
        <dbReference type="ARBA" id="ARBA00001946"/>
    </source>
</evidence>
<dbReference type="InterPro" id="IPR015813">
    <property type="entry name" value="Pyrv/PenolPyrv_kinase-like_dom"/>
</dbReference>
<feature type="binding site" evidence="6">
    <location>
        <position position="156"/>
    </location>
    <ligand>
        <name>Mg(2+)</name>
        <dbReference type="ChEBI" id="CHEBI:18420"/>
    </ligand>
</feature>
<dbReference type="RefSeq" id="WP_407050607.1">
    <property type="nucleotide sequence ID" value="NZ_CP158568.1"/>
</dbReference>
<name>A0AAU7XCP3_9HYPH</name>
<dbReference type="PANTHER" id="PTHR32308">
    <property type="entry name" value="LYASE BETA SUBUNIT, PUTATIVE (AFU_ORTHOLOGUE AFUA_4G13030)-RELATED"/>
    <property type="match status" value="1"/>
</dbReference>
<dbReference type="Gene3D" id="3.20.20.60">
    <property type="entry name" value="Phosphoenolpyruvate-binding domains"/>
    <property type="match status" value="1"/>
</dbReference>
<evidence type="ECO:0000313" key="8">
    <source>
        <dbReference type="EMBL" id="XBY45513.1"/>
    </source>
</evidence>
<dbReference type="InterPro" id="IPR005000">
    <property type="entry name" value="Aldolase/citrate-lyase_domain"/>
</dbReference>
<dbReference type="EMBL" id="CP158568">
    <property type="protein sequence ID" value="XBY45513.1"/>
    <property type="molecule type" value="Genomic_DNA"/>
</dbReference>
<dbReference type="InterPro" id="IPR040442">
    <property type="entry name" value="Pyrv_kinase-like_dom_sf"/>
</dbReference>
<dbReference type="PANTHER" id="PTHR32308:SF0">
    <property type="entry name" value="HPCH_HPAI ALDOLASE_CITRATE LYASE DOMAIN-CONTAINING PROTEIN"/>
    <property type="match status" value="1"/>
</dbReference>
<keyword evidence="3 6" id="KW-0479">Metal-binding</keyword>
<feature type="binding site" evidence="5">
    <location>
        <position position="65"/>
    </location>
    <ligand>
        <name>substrate</name>
    </ligand>
</feature>
<evidence type="ECO:0000259" key="7">
    <source>
        <dbReference type="Pfam" id="PF03328"/>
    </source>
</evidence>
<organism evidence="8">
    <name type="scientific">Methyloraptor flagellatus</name>
    <dbReference type="NCBI Taxonomy" id="3162530"/>
    <lineage>
        <taxon>Bacteria</taxon>
        <taxon>Pseudomonadati</taxon>
        <taxon>Pseudomonadota</taxon>
        <taxon>Alphaproteobacteria</taxon>
        <taxon>Hyphomicrobiales</taxon>
        <taxon>Ancalomicrobiaceae</taxon>
        <taxon>Methyloraptor</taxon>
    </lineage>
</organism>
<sequence>MRSLLFVPADSPRKLEKALASGADVLIVDLEDSVAAGAKAAARASAAAFLREVAATTERPKLYVRINAFVTGLVDADLDAVLGAGAEGIMLPKAGGGQDVTRLDAKIAVHEAIHGLGDGAIRVIAIATEMASALFQMGSYRGASRRLAGLAWGAEDLAADIGVPANRDATGAFLDPFRLARTLALLGAVGAEVVPIDGVYTAFRDLDGLRRECAEAVRDGFTAKMAIHPDQVAVINDAFTPSVDAVERARRVVEAFAAAGDAGVIGLDGAMLDRPHLRQAERLLARAASAGVA</sequence>
<keyword evidence="8" id="KW-0456">Lyase</keyword>
<gene>
    <name evidence="8" type="ORF">ABS361_04305</name>
</gene>
<evidence type="ECO:0000256" key="3">
    <source>
        <dbReference type="ARBA" id="ARBA00022723"/>
    </source>
</evidence>
<protein>
    <submittedName>
        <fullName evidence="8">CoA ester lyase</fullName>
    </submittedName>
</protein>
<evidence type="ECO:0000256" key="4">
    <source>
        <dbReference type="ARBA" id="ARBA00022842"/>
    </source>
</evidence>
<accession>A0AAU7XCP3</accession>
<dbReference type="SUPFAM" id="SSF51621">
    <property type="entry name" value="Phosphoenolpyruvate/pyruvate domain"/>
    <property type="match status" value="1"/>
</dbReference>
<dbReference type="GO" id="GO:0016829">
    <property type="term" value="F:lyase activity"/>
    <property type="evidence" value="ECO:0007669"/>
    <property type="project" value="UniProtKB-KW"/>
</dbReference>
<feature type="domain" description="HpcH/HpaI aldolase/citrate lyase" evidence="7">
    <location>
        <begin position="2"/>
        <end position="229"/>
    </location>
</feature>
<evidence type="ECO:0000256" key="2">
    <source>
        <dbReference type="ARBA" id="ARBA00005568"/>
    </source>
</evidence>
<dbReference type="KEGG" id="mflg:ABS361_04305"/>